<evidence type="ECO:0000259" key="1">
    <source>
        <dbReference type="Pfam" id="PF10545"/>
    </source>
</evidence>
<dbReference type="InterPro" id="IPR006578">
    <property type="entry name" value="MADF-dom"/>
</dbReference>
<name>A0A7R9P984_TIMCA</name>
<proteinExistence type="predicted"/>
<dbReference type="Pfam" id="PF10545">
    <property type="entry name" value="MADF_DNA_bdg"/>
    <property type="match status" value="1"/>
</dbReference>
<organism evidence="2">
    <name type="scientific">Timema californicum</name>
    <name type="common">California timema</name>
    <name type="synonym">Walking stick</name>
    <dbReference type="NCBI Taxonomy" id="61474"/>
    <lineage>
        <taxon>Eukaryota</taxon>
        <taxon>Metazoa</taxon>
        <taxon>Ecdysozoa</taxon>
        <taxon>Arthropoda</taxon>
        <taxon>Hexapoda</taxon>
        <taxon>Insecta</taxon>
        <taxon>Pterygota</taxon>
        <taxon>Neoptera</taxon>
        <taxon>Polyneoptera</taxon>
        <taxon>Phasmatodea</taxon>
        <taxon>Timematodea</taxon>
        <taxon>Timematoidea</taxon>
        <taxon>Timematidae</taxon>
        <taxon>Timema</taxon>
    </lineage>
</organism>
<evidence type="ECO:0000313" key="2">
    <source>
        <dbReference type="EMBL" id="CAD7574354.1"/>
    </source>
</evidence>
<sequence length="120" mass="13484">MEWSNERAISLIDLYRSRPVLWDCVLSEYRDPNKRHDALMELAVSFGAGATFLSSFKEKPPPVHLTVIRTSISPSSAVELNTTSASANYATEAGGQPPLQLRQVRLESPFYQLPSSRLRY</sequence>
<gene>
    <name evidence="2" type="ORF">TCMB3V08_LOCUS6971</name>
</gene>
<reference evidence="2" key="1">
    <citation type="submission" date="2020-11" db="EMBL/GenBank/DDBJ databases">
        <authorList>
            <person name="Tran Van P."/>
        </authorList>
    </citation>
    <scope>NUCLEOTIDE SEQUENCE</scope>
</reference>
<feature type="domain" description="MADF" evidence="1">
    <location>
        <begin position="11"/>
        <end position="48"/>
    </location>
</feature>
<protein>
    <submittedName>
        <fullName evidence="2">(California timema) hypothetical protein</fullName>
    </submittedName>
</protein>
<dbReference type="EMBL" id="OE182302">
    <property type="protein sequence ID" value="CAD7574354.1"/>
    <property type="molecule type" value="Genomic_DNA"/>
</dbReference>
<dbReference type="AlphaFoldDB" id="A0A7R9P984"/>
<accession>A0A7R9P984</accession>